<protein>
    <recommendedName>
        <fullName evidence="4">Myb-like domain-containing protein</fullName>
    </recommendedName>
</protein>
<dbReference type="RefSeq" id="XP_001598660.1">
    <property type="nucleotide sequence ID" value="XM_001598610.1"/>
</dbReference>
<reference evidence="3" key="1">
    <citation type="journal article" date="2017" name="Genome Biol. Evol.">
        <title>The complete genome sequence of the phytopathogenic fungus Sclerotinia sclerotiorum reveals insights into the genome architecture of broad host range pathogens.</title>
        <authorList>
            <person name="Derbyshire M."/>
            <person name="Denton-Giles M."/>
            <person name="Hegedus D."/>
            <person name="Seifbarghy S."/>
            <person name="Rollins J."/>
            <person name="van Kan J."/>
            <person name="Seidl M.F."/>
            <person name="Faino L."/>
            <person name="Mbengue M."/>
            <person name="Navaud O."/>
            <person name="Raffaele S."/>
            <person name="Hammond-Kosack K."/>
            <person name="Heard S."/>
            <person name="Oliver R."/>
        </authorList>
    </citation>
    <scope>NUCLEOTIDE SEQUENCE [LARGE SCALE GENOMIC DNA]</scope>
    <source>
        <strain evidence="3">ATCC 18683 / 1980 / Ss-1</strain>
    </source>
</reference>
<gene>
    <name evidence="2" type="ORF">sscle_03g024690</name>
</gene>
<name>A0A1D9PYL3_SCLS1</name>
<evidence type="ECO:0000313" key="3">
    <source>
        <dbReference type="Proteomes" id="UP000177798"/>
    </source>
</evidence>
<accession>A0A1D9PYL3</accession>
<feature type="compositionally biased region" description="Acidic residues" evidence="1">
    <location>
        <begin position="182"/>
        <end position="197"/>
    </location>
</feature>
<feature type="compositionally biased region" description="Acidic residues" evidence="1">
    <location>
        <begin position="70"/>
        <end position="80"/>
    </location>
</feature>
<dbReference type="KEGG" id="ssl:SS1G_00749"/>
<feature type="compositionally biased region" description="Gly residues" evidence="1">
    <location>
        <begin position="87"/>
        <end position="99"/>
    </location>
</feature>
<evidence type="ECO:0000313" key="2">
    <source>
        <dbReference type="EMBL" id="APA07699.1"/>
    </source>
</evidence>
<evidence type="ECO:0008006" key="4">
    <source>
        <dbReference type="Google" id="ProtNLM"/>
    </source>
</evidence>
<dbReference type="AlphaFoldDB" id="A0A1D9PYL3"/>
<dbReference type="OrthoDB" id="3563721at2759"/>
<dbReference type="Proteomes" id="UP000177798">
    <property type="component" value="Chromosome 3"/>
</dbReference>
<sequence>MSKPSKASKFTRADTELMRAIIEQVSRKEIGKLVDWEAIGGQLGGLKVAAVHKRWSRLNIEMRKGVVCDEAEEAGTDDSDEVKSQSGGEGNSDGDGGGDNQKTNTIKMSGGKVVAKETVGGKAVTKETEKGKAAAKKGNSKTPVNVKAITSKGKGGKVKATRDTVKAEVAADAAAKKKAAEEDADEDEDEDDEDEDN</sequence>
<proteinExistence type="predicted"/>
<organism evidence="2 3">
    <name type="scientific">Sclerotinia sclerotiorum (strain ATCC 18683 / 1980 / Ss-1)</name>
    <name type="common">White mold</name>
    <name type="synonym">Whetzelinia sclerotiorum</name>
    <dbReference type="NCBI Taxonomy" id="665079"/>
    <lineage>
        <taxon>Eukaryota</taxon>
        <taxon>Fungi</taxon>
        <taxon>Dikarya</taxon>
        <taxon>Ascomycota</taxon>
        <taxon>Pezizomycotina</taxon>
        <taxon>Leotiomycetes</taxon>
        <taxon>Helotiales</taxon>
        <taxon>Sclerotiniaceae</taxon>
        <taxon>Sclerotinia</taxon>
    </lineage>
</organism>
<feature type="region of interest" description="Disordered" evidence="1">
    <location>
        <begin position="70"/>
        <end position="197"/>
    </location>
</feature>
<evidence type="ECO:0000256" key="1">
    <source>
        <dbReference type="SAM" id="MobiDB-lite"/>
    </source>
</evidence>
<dbReference type="VEuPathDB" id="FungiDB:sscle_03g024690"/>
<dbReference type="OMA" id="LNIEMRK"/>
<dbReference type="EMBL" id="CP017816">
    <property type="protein sequence ID" value="APA07699.1"/>
    <property type="molecule type" value="Genomic_DNA"/>
</dbReference>